<feature type="non-terminal residue" evidence="4">
    <location>
        <position position="116"/>
    </location>
</feature>
<proteinExistence type="predicted"/>
<reference evidence="4" key="1">
    <citation type="submission" date="2021-02" db="EMBL/GenBank/DDBJ databases">
        <authorList>
            <person name="Nowell W R."/>
        </authorList>
    </citation>
    <scope>NUCLEOTIDE SEQUENCE</scope>
</reference>
<dbReference type="Proteomes" id="UP000681720">
    <property type="component" value="Unassembled WGS sequence"/>
</dbReference>
<name>A0A8S2SGV9_9BILA</name>
<evidence type="ECO:0000313" key="4">
    <source>
        <dbReference type="EMBL" id="CAF4229442.1"/>
    </source>
</evidence>
<dbReference type="EMBL" id="CAJOBI010020247">
    <property type="protein sequence ID" value="CAF4211602.1"/>
    <property type="molecule type" value="Genomic_DNA"/>
</dbReference>
<dbReference type="GO" id="GO:0000287">
    <property type="term" value="F:magnesium ion binding"/>
    <property type="evidence" value="ECO:0007669"/>
    <property type="project" value="TreeGrafter"/>
</dbReference>
<dbReference type="EMBL" id="CAJOBI010020268">
    <property type="protein sequence ID" value="CAF4211726.1"/>
    <property type="molecule type" value="Genomic_DNA"/>
</dbReference>
<dbReference type="GO" id="GO:0009436">
    <property type="term" value="P:glyoxylate catabolic process"/>
    <property type="evidence" value="ECO:0007669"/>
    <property type="project" value="TreeGrafter"/>
</dbReference>
<dbReference type="InterPro" id="IPR006253">
    <property type="entry name" value="Malate_synthG"/>
</dbReference>
<feature type="non-terminal residue" evidence="4">
    <location>
        <position position="1"/>
    </location>
</feature>
<dbReference type="AlphaFoldDB" id="A0A8S2SGV9"/>
<evidence type="ECO:0000313" key="2">
    <source>
        <dbReference type="EMBL" id="CAF4211602.1"/>
    </source>
</evidence>
<dbReference type="GO" id="GO:0004474">
    <property type="term" value="F:malate synthase activity"/>
    <property type="evidence" value="ECO:0007669"/>
    <property type="project" value="InterPro"/>
</dbReference>
<comment type="caution">
    <text evidence="4">The sequence shown here is derived from an EMBL/GenBank/DDBJ whole genome shotgun (WGS) entry which is preliminary data.</text>
</comment>
<dbReference type="GO" id="GO:0006097">
    <property type="term" value="P:glyoxylate cycle"/>
    <property type="evidence" value="ECO:0007669"/>
    <property type="project" value="InterPro"/>
</dbReference>
<dbReference type="SUPFAM" id="SSF51645">
    <property type="entry name" value="Malate synthase G"/>
    <property type="match status" value="1"/>
</dbReference>
<organism evidence="4 5">
    <name type="scientific">Rotaria magnacalcarata</name>
    <dbReference type="NCBI Taxonomy" id="392030"/>
    <lineage>
        <taxon>Eukaryota</taxon>
        <taxon>Metazoa</taxon>
        <taxon>Spiralia</taxon>
        <taxon>Gnathifera</taxon>
        <taxon>Rotifera</taxon>
        <taxon>Eurotatoria</taxon>
        <taxon>Bdelloidea</taxon>
        <taxon>Philodinida</taxon>
        <taxon>Philodinidae</taxon>
        <taxon>Rotaria</taxon>
    </lineage>
</organism>
<gene>
    <name evidence="4" type="ORF">GIL414_LOCUS22771</name>
    <name evidence="2" type="ORF">SMN809_LOCUS22337</name>
    <name evidence="3" type="ORF">SMN809_LOCUS22342</name>
</gene>
<dbReference type="Gene3D" id="3.20.20.360">
    <property type="entry name" value="Malate synthase, domain 3"/>
    <property type="match status" value="1"/>
</dbReference>
<dbReference type="Proteomes" id="UP000676336">
    <property type="component" value="Unassembled WGS sequence"/>
</dbReference>
<dbReference type="InterPro" id="IPR011076">
    <property type="entry name" value="Malate_synth_sf"/>
</dbReference>
<feature type="domain" description="Malate synthase N-terminal" evidence="1">
    <location>
        <begin position="3"/>
        <end position="38"/>
    </location>
</feature>
<accession>A0A8S2SGV9</accession>
<dbReference type="Pfam" id="PF20656">
    <property type="entry name" value="MS_N"/>
    <property type="match status" value="1"/>
</dbReference>
<dbReference type="InterPro" id="IPR046363">
    <property type="entry name" value="MS_N_TIM-barrel_dom"/>
</dbReference>
<protein>
    <recommendedName>
        <fullName evidence="1">Malate synthase N-terminal domain-containing protein</fullName>
    </recommendedName>
</protein>
<evidence type="ECO:0000313" key="5">
    <source>
        <dbReference type="Proteomes" id="UP000681720"/>
    </source>
</evidence>
<sequence length="116" mass="13043">QTILTEFAPVNRTLLKKRDELQASIDEWHRTHQGKHTDIATYKAFLNNIGYLSPRNNNDNFQINTTNVDDEIAVQAGPQLVVPLMNARFTLNAANARWGSLYDALYGTDAIPENDG</sequence>
<dbReference type="EMBL" id="CAJOBJ010023473">
    <property type="protein sequence ID" value="CAF4229442.1"/>
    <property type="molecule type" value="Genomic_DNA"/>
</dbReference>
<dbReference type="InterPro" id="IPR048356">
    <property type="entry name" value="MS_N"/>
</dbReference>
<evidence type="ECO:0000313" key="3">
    <source>
        <dbReference type="EMBL" id="CAF4211726.1"/>
    </source>
</evidence>
<evidence type="ECO:0000259" key="1">
    <source>
        <dbReference type="Pfam" id="PF20656"/>
    </source>
</evidence>
<dbReference type="PANTHER" id="PTHR42739:SF1">
    <property type="entry name" value="MALATE SYNTHASE G"/>
    <property type="match status" value="1"/>
</dbReference>
<dbReference type="PANTHER" id="PTHR42739">
    <property type="entry name" value="MALATE SYNTHASE G"/>
    <property type="match status" value="1"/>
</dbReference>
<dbReference type="GO" id="GO:0005829">
    <property type="term" value="C:cytosol"/>
    <property type="evidence" value="ECO:0007669"/>
    <property type="project" value="TreeGrafter"/>
</dbReference>